<dbReference type="PANTHER" id="PTHR43095:SF3">
    <property type="entry name" value="L-XYLULOSE_3-KETO-L-GULONATE KINASE"/>
    <property type="match status" value="1"/>
</dbReference>
<dbReference type="EC" id="2.7.1.53" evidence="7"/>
<keyword evidence="2 4" id="KW-0808">Transferase</keyword>
<evidence type="ECO:0000313" key="8">
    <source>
        <dbReference type="Proteomes" id="UP000015346"/>
    </source>
</evidence>
<dbReference type="OrthoDB" id="9805576at2"/>
<comment type="similarity">
    <text evidence="1 4">Belongs to the FGGY kinase family.</text>
</comment>
<keyword evidence="8" id="KW-1185">Reference proteome</keyword>
<dbReference type="PROSITE" id="PS00445">
    <property type="entry name" value="FGGY_KINASES_2"/>
    <property type="match status" value="1"/>
</dbReference>
<dbReference type="InterPro" id="IPR018483">
    <property type="entry name" value="Carb_kinase_FGGY_CS"/>
</dbReference>
<dbReference type="GO" id="GO:0008744">
    <property type="term" value="F:L-xylulokinase activity"/>
    <property type="evidence" value="ECO:0007669"/>
    <property type="project" value="UniProtKB-EC"/>
</dbReference>
<dbReference type="AlphaFoldDB" id="S9R7B3"/>
<dbReference type="PIRSF" id="PIRSF000538">
    <property type="entry name" value="GlpK"/>
    <property type="match status" value="1"/>
</dbReference>
<dbReference type="InterPro" id="IPR050406">
    <property type="entry name" value="FGGY_Carb_Kinase"/>
</dbReference>
<dbReference type="InterPro" id="IPR043129">
    <property type="entry name" value="ATPase_NBD"/>
</dbReference>
<evidence type="ECO:0000256" key="1">
    <source>
        <dbReference type="ARBA" id="ARBA00009156"/>
    </source>
</evidence>
<organism evidence="7 8">
    <name type="scientific">Rubellimicrobium thermophilum DSM 16684</name>
    <dbReference type="NCBI Taxonomy" id="1123069"/>
    <lineage>
        <taxon>Bacteria</taxon>
        <taxon>Pseudomonadati</taxon>
        <taxon>Pseudomonadota</taxon>
        <taxon>Alphaproteobacteria</taxon>
        <taxon>Rhodobacterales</taxon>
        <taxon>Roseobacteraceae</taxon>
        <taxon>Rubellimicrobium</taxon>
    </lineage>
</organism>
<evidence type="ECO:0000259" key="5">
    <source>
        <dbReference type="Pfam" id="PF00370"/>
    </source>
</evidence>
<dbReference type="CDD" id="cd07802">
    <property type="entry name" value="ASKHA_NBD_FGGY_EcLyxK-like"/>
    <property type="match status" value="1"/>
</dbReference>
<evidence type="ECO:0000313" key="7">
    <source>
        <dbReference type="EMBL" id="EPX87787.1"/>
    </source>
</evidence>
<dbReference type="GO" id="GO:0016773">
    <property type="term" value="F:phosphotransferase activity, alcohol group as acceptor"/>
    <property type="evidence" value="ECO:0007669"/>
    <property type="project" value="InterPro"/>
</dbReference>
<sequence>MVDTCLLGIDSGLTMTKAVVFDAGGRVLATARRRIAQSVPRARHVERDMAALWQATAKAVRAALDAAGQPGIAAVAATAHGDGLYLLDRTAQPLCPGILSLDSRAVDAVARWQADGTADAALSLTGQRPHASAPSALLAWIRDHEPDRFARIGHVLACKDWLRFCLTGTIGTDLTEASTAFTEVTSQSYAPAILELYGLGALAPALPPVARPDQVVGAVTEQAAAMTGLVAGTPVVAGLHDVTASALGIGGHRLGCVAIVAGTYSINETVSDRPRTDPRWFCRNGLRPGEWNNMAISPASAANYDWFLDTLTGADRATAEAGGRSIHAAVEPEVRAALNRPSTVLFHPYLYGSPHGPQASGGFLGLHGWHDRGDLIRAVIEGIAFNHRVHIDALREGFAPSQARLTGGISRSPLYAQVFADALGLPVTVTDTDEAAAWGAALCAGAGVGLFADPTADPRELGLVTYAPDPARSAALQDRYRLHCDLAAALAPFWPRIEAPA</sequence>
<dbReference type="Pfam" id="PF00370">
    <property type="entry name" value="FGGY_N"/>
    <property type="match status" value="1"/>
</dbReference>
<gene>
    <name evidence="7" type="ORF">ruthe_00190</name>
</gene>
<dbReference type="STRING" id="1123069.ruthe_00190"/>
<dbReference type="Proteomes" id="UP000015346">
    <property type="component" value="Unassembled WGS sequence"/>
</dbReference>
<dbReference type="EMBL" id="AOLV01000002">
    <property type="protein sequence ID" value="EPX87787.1"/>
    <property type="molecule type" value="Genomic_DNA"/>
</dbReference>
<dbReference type="Pfam" id="PF02782">
    <property type="entry name" value="FGGY_C"/>
    <property type="match status" value="1"/>
</dbReference>
<evidence type="ECO:0000259" key="6">
    <source>
        <dbReference type="Pfam" id="PF02782"/>
    </source>
</evidence>
<evidence type="ECO:0000256" key="2">
    <source>
        <dbReference type="ARBA" id="ARBA00022679"/>
    </source>
</evidence>
<feature type="domain" description="Carbohydrate kinase FGGY C-terminal" evidence="6">
    <location>
        <begin position="258"/>
        <end position="446"/>
    </location>
</feature>
<name>S9R7B3_9RHOB</name>
<proteinExistence type="inferred from homology"/>
<dbReference type="SUPFAM" id="SSF53067">
    <property type="entry name" value="Actin-like ATPase domain"/>
    <property type="match status" value="2"/>
</dbReference>
<evidence type="ECO:0000256" key="4">
    <source>
        <dbReference type="RuleBase" id="RU003733"/>
    </source>
</evidence>
<feature type="domain" description="Carbohydrate kinase FGGY N-terminal" evidence="5">
    <location>
        <begin position="6"/>
        <end position="248"/>
    </location>
</feature>
<dbReference type="InterPro" id="IPR018485">
    <property type="entry name" value="FGGY_C"/>
</dbReference>
<dbReference type="Gene3D" id="3.30.420.40">
    <property type="match status" value="2"/>
</dbReference>
<evidence type="ECO:0000256" key="3">
    <source>
        <dbReference type="ARBA" id="ARBA00022777"/>
    </source>
</evidence>
<dbReference type="PANTHER" id="PTHR43095">
    <property type="entry name" value="SUGAR KINASE"/>
    <property type="match status" value="1"/>
</dbReference>
<dbReference type="RefSeq" id="WP_021096332.1">
    <property type="nucleotide sequence ID" value="NZ_KE557318.1"/>
</dbReference>
<comment type="caution">
    <text evidence="7">The sequence shown here is derived from an EMBL/GenBank/DDBJ whole genome shotgun (WGS) entry which is preliminary data.</text>
</comment>
<dbReference type="HOGENOM" id="CLU_009281_3_1_5"/>
<keyword evidence="3 4" id="KW-0418">Kinase</keyword>
<reference evidence="7 8" key="1">
    <citation type="journal article" date="2013" name="Stand. Genomic Sci.">
        <title>Genome sequence of the reddish-pigmented Rubellimicrobium thermophilum type strain (DSM 16684(T)), a member of the Roseobacter clade.</title>
        <authorList>
            <person name="Fiebig A."/>
            <person name="Riedel T."/>
            <person name="Gronow S."/>
            <person name="Petersen J."/>
            <person name="Klenk H.P."/>
            <person name="Goker M."/>
        </authorList>
    </citation>
    <scope>NUCLEOTIDE SEQUENCE [LARGE SCALE GENOMIC DNA]</scope>
    <source>
        <strain evidence="7 8">DSM 16684</strain>
    </source>
</reference>
<protein>
    <submittedName>
        <fullName evidence="7">Sugar (Pentulose and hexulose) kinase</fullName>
        <ecNumber evidence="7">2.7.1.53</ecNumber>
    </submittedName>
</protein>
<dbReference type="PATRIC" id="fig|1123069.3.peg.197"/>
<dbReference type="InterPro" id="IPR000577">
    <property type="entry name" value="Carb_kinase_FGGY"/>
</dbReference>
<dbReference type="InterPro" id="IPR018484">
    <property type="entry name" value="FGGY_N"/>
</dbReference>
<accession>S9R7B3</accession>